<keyword evidence="2" id="KW-1185">Reference proteome</keyword>
<proteinExistence type="predicted"/>
<dbReference type="Proteomes" id="UP000623678">
    <property type="component" value="Unassembled WGS sequence"/>
</dbReference>
<gene>
    <name evidence="1" type="ORF">H8705_05180</name>
</gene>
<dbReference type="PROSITE" id="PS51257">
    <property type="entry name" value="PROKAR_LIPOPROTEIN"/>
    <property type="match status" value="1"/>
</dbReference>
<evidence type="ECO:0000313" key="1">
    <source>
        <dbReference type="EMBL" id="MBC8584971.1"/>
    </source>
</evidence>
<reference evidence="1" key="1">
    <citation type="submission" date="2020-08" db="EMBL/GenBank/DDBJ databases">
        <title>Genome public.</title>
        <authorList>
            <person name="Liu C."/>
            <person name="Sun Q."/>
        </authorList>
    </citation>
    <scope>NUCLEOTIDE SEQUENCE</scope>
    <source>
        <strain evidence="1">NSJ-64</strain>
    </source>
</reference>
<sequence>MKNRGLKRIVCVLLVIGIIIAGLVSCKSKEDTATQEAQKQLMAESFQTTAKIKYKDLETVATIYKKPMNCAQVTFESPDSLKDMKLTFFTDRVDMKYKEMDFTFDPDGIPGKAAAKLILSAFNTAMEEEGMSIEQTDTQVILHGQMEEGEFQLVLSRETGNILKLVIPESQLEMEIINFKILE</sequence>
<name>A0A926IH64_9FIRM</name>
<evidence type="ECO:0008006" key="3">
    <source>
        <dbReference type="Google" id="ProtNLM"/>
    </source>
</evidence>
<comment type="caution">
    <text evidence="1">The sequence shown here is derived from an EMBL/GenBank/DDBJ whole genome shotgun (WGS) entry which is preliminary data.</text>
</comment>
<protein>
    <recommendedName>
        <fullName evidence="3">Lipoprotein</fullName>
    </recommendedName>
</protein>
<organism evidence="1 2">
    <name type="scientific">Youxingia wuxianensis</name>
    <dbReference type="NCBI Taxonomy" id="2763678"/>
    <lineage>
        <taxon>Bacteria</taxon>
        <taxon>Bacillati</taxon>
        <taxon>Bacillota</taxon>
        <taxon>Clostridia</taxon>
        <taxon>Eubacteriales</taxon>
        <taxon>Oscillospiraceae</taxon>
        <taxon>Youxingia</taxon>
    </lineage>
</organism>
<evidence type="ECO:0000313" key="2">
    <source>
        <dbReference type="Proteomes" id="UP000623678"/>
    </source>
</evidence>
<accession>A0A926IH64</accession>
<dbReference type="EMBL" id="JACRTD010000003">
    <property type="protein sequence ID" value="MBC8584971.1"/>
    <property type="molecule type" value="Genomic_DNA"/>
</dbReference>
<dbReference type="AlphaFoldDB" id="A0A926IH64"/>
<dbReference type="RefSeq" id="WP_262394755.1">
    <property type="nucleotide sequence ID" value="NZ_JACRTD010000003.1"/>
</dbReference>